<evidence type="ECO:0000313" key="4">
    <source>
        <dbReference type="Proteomes" id="UP000198718"/>
    </source>
</evidence>
<feature type="domain" description="PilZ" evidence="1">
    <location>
        <begin position="102"/>
        <end position="205"/>
    </location>
</feature>
<dbReference type="RefSeq" id="WP_090552405.1">
    <property type="nucleotide sequence ID" value="NZ_FNFP01000002.1"/>
</dbReference>
<evidence type="ECO:0000259" key="1">
    <source>
        <dbReference type="Pfam" id="PF07238"/>
    </source>
</evidence>
<name>A0A1G9C309_9FIRM</name>
<dbReference type="InterPro" id="IPR009875">
    <property type="entry name" value="PilZ_domain"/>
</dbReference>
<accession>A0A1G9C309</accession>
<keyword evidence="3" id="KW-0969">Cilium</keyword>
<reference evidence="3 4" key="1">
    <citation type="submission" date="2016-10" db="EMBL/GenBank/DDBJ databases">
        <authorList>
            <person name="de Groot N.N."/>
        </authorList>
    </citation>
    <scope>NUCLEOTIDE SEQUENCE [LARGE SCALE GENOMIC DNA]</scope>
    <source>
        <strain evidence="3 4">DSM 18346</strain>
    </source>
</reference>
<organism evidence="3 4">
    <name type="scientific">Natronincola ferrireducens</name>
    <dbReference type="NCBI Taxonomy" id="393762"/>
    <lineage>
        <taxon>Bacteria</taxon>
        <taxon>Bacillati</taxon>
        <taxon>Bacillota</taxon>
        <taxon>Clostridia</taxon>
        <taxon>Peptostreptococcales</taxon>
        <taxon>Natronincolaceae</taxon>
        <taxon>Natronincola</taxon>
    </lineage>
</organism>
<evidence type="ECO:0000313" key="3">
    <source>
        <dbReference type="EMBL" id="SDK46050.1"/>
    </source>
</evidence>
<keyword evidence="3" id="KW-0966">Cell projection</keyword>
<protein>
    <submittedName>
        <fullName evidence="3">C-di-GMP-binding flagellar brake protein YcgR, contains PilZNR and PilZ domains</fullName>
    </submittedName>
</protein>
<dbReference type="SUPFAM" id="SSF141371">
    <property type="entry name" value="PilZ domain-like"/>
    <property type="match status" value="1"/>
</dbReference>
<gene>
    <name evidence="3" type="ORF">SAMN05660472_01347</name>
</gene>
<keyword evidence="4" id="KW-1185">Reference proteome</keyword>
<dbReference type="InterPro" id="IPR009926">
    <property type="entry name" value="T3SS_YcgR_PilZN"/>
</dbReference>
<feature type="domain" description="Type III secretion system flagellar brake protein YcgR PilZN" evidence="2">
    <location>
        <begin position="8"/>
        <end position="93"/>
    </location>
</feature>
<dbReference type="OrthoDB" id="9783080at2"/>
<dbReference type="Pfam" id="PF07238">
    <property type="entry name" value="PilZ"/>
    <property type="match status" value="1"/>
</dbReference>
<dbReference type="Pfam" id="PF12945">
    <property type="entry name" value="PilZNR"/>
    <property type="match status" value="1"/>
</dbReference>
<dbReference type="Gene3D" id="2.40.10.220">
    <property type="entry name" value="predicted glycosyltransferase like domains"/>
    <property type="match status" value="1"/>
</dbReference>
<proteinExistence type="predicted"/>
<dbReference type="EMBL" id="FNFP01000002">
    <property type="protein sequence ID" value="SDK46050.1"/>
    <property type="molecule type" value="Genomic_DNA"/>
</dbReference>
<dbReference type="Proteomes" id="UP000198718">
    <property type="component" value="Unassembled WGS sequence"/>
</dbReference>
<evidence type="ECO:0000259" key="2">
    <source>
        <dbReference type="Pfam" id="PF12945"/>
    </source>
</evidence>
<sequence length="216" mass="24947">MTTSINFKIGEKLEIEPVKVKKNTNIKSIFSQLVDKKNDYLYISSPIKHGVPYPLNIGQQIKIMLYRDEKGMYCFTGEVIDKITIHLPMYIIAPLSAPEKIQRRYYYRLKTLIKVNIRVLNENDVIEGYTKDISGGGMKVIAKKTVELGKKLELKVFLNDNKELTMEGEVIRVVRDPISNEYEVGVKYSDISDNIRNQIVAFIFAKQRELRQKGLI</sequence>
<keyword evidence="3" id="KW-0282">Flagellum</keyword>
<dbReference type="AlphaFoldDB" id="A0A1G9C309"/>
<dbReference type="GO" id="GO:0035438">
    <property type="term" value="F:cyclic-di-GMP binding"/>
    <property type="evidence" value="ECO:0007669"/>
    <property type="project" value="InterPro"/>
</dbReference>
<dbReference type="STRING" id="393762.SAMN05660472_01347"/>